<dbReference type="InterPro" id="IPR051319">
    <property type="entry name" value="Oligoribo/pAp-PDE_c-di-AMP_PDE"/>
</dbReference>
<name>A0A1I7JLS2_9BACT</name>
<feature type="domain" description="DHHA1" evidence="3">
    <location>
        <begin position="283"/>
        <end position="362"/>
    </location>
</feature>
<dbReference type="GO" id="GO:0003676">
    <property type="term" value="F:nucleic acid binding"/>
    <property type="evidence" value="ECO:0007669"/>
    <property type="project" value="InterPro"/>
</dbReference>
<dbReference type="Gene3D" id="3.10.310.30">
    <property type="match status" value="1"/>
</dbReference>
<reference evidence="5" key="1">
    <citation type="submission" date="2016-10" db="EMBL/GenBank/DDBJ databases">
        <authorList>
            <person name="Varghese N."/>
        </authorList>
    </citation>
    <scope>NUCLEOTIDE SEQUENCE [LARGE SCALE GENOMIC DNA]</scope>
    <source>
        <strain evidence="5">DSM 18820</strain>
    </source>
</reference>
<dbReference type="Proteomes" id="UP000182491">
    <property type="component" value="Unassembled WGS sequence"/>
</dbReference>
<evidence type="ECO:0000259" key="3">
    <source>
        <dbReference type="Pfam" id="PF02272"/>
    </source>
</evidence>
<keyword evidence="5" id="KW-1185">Reference proteome</keyword>
<dbReference type="Pfam" id="PF02272">
    <property type="entry name" value="DHHA1"/>
    <property type="match status" value="1"/>
</dbReference>
<dbReference type="AlphaFoldDB" id="A0A1I7JLS2"/>
<protein>
    <submittedName>
        <fullName evidence="4">Phosphoesterase RecJ domain-containing protein</fullName>
    </submittedName>
</protein>
<evidence type="ECO:0000313" key="4">
    <source>
        <dbReference type="EMBL" id="SFU86091.1"/>
    </source>
</evidence>
<evidence type="ECO:0000313" key="5">
    <source>
        <dbReference type="Proteomes" id="UP000182491"/>
    </source>
</evidence>
<gene>
    <name evidence="4" type="ORF">SAMN04487941_3007</name>
</gene>
<proteinExistence type="predicted"/>
<dbReference type="InterPro" id="IPR038763">
    <property type="entry name" value="DHH_sf"/>
</dbReference>
<accession>A0A1I7JLS2</accession>
<dbReference type="Pfam" id="PF01368">
    <property type="entry name" value="DHH"/>
    <property type="match status" value="1"/>
</dbReference>
<evidence type="ECO:0000259" key="2">
    <source>
        <dbReference type="Pfam" id="PF01368"/>
    </source>
</evidence>
<dbReference type="PANTHER" id="PTHR47618:SF1">
    <property type="entry name" value="BIFUNCTIONAL OLIGORIBONUCLEASE AND PAP PHOSPHATASE NRNA"/>
    <property type="match status" value="1"/>
</dbReference>
<evidence type="ECO:0000256" key="1">
    <source>
        <dbReference type="SAM" id="Phobius"/>
    </source>
</evidence>
<dbReference type="SUPFAM" id="SSF64182">
    <property type="entry name" value="DHH phosphoesterases"/>
    <property type="match status" value="1"/>
</dbReference>
<keyword evidence="1" id="KW-0472">Membrane</keyword>
<dbReference type="Gene3D" id="3.90.1640.10">
    <property type="entry name" value="inorganic pyrophosphatase (n-terminal core)"/>
    <property type="match status" value="1"/>
</dbReference>
<dbReference type="InterPro" id="IPR001667">
    <property type="entry name" value="DDH_dom"/>
</dbReference>
<dbReference type="EMBL" id="FPCA01000003">
    <property type="protein sequence ID" value="SFU86091.1"/>
    <property type="molecule type" value="Genomic_DNA"/>
</dbReference>
<dbReference type="STRING" id="388950.GCA_001611675_02058"/>
<organism evidence="4 5">
    <name type="scientific">Pontibacter akesuensis</name>
    <dbReference type="NCBI Taxonomy" id="388950"/>
    <lineage>
        <taxon>Bacteria</taxon>
        <taxon>Pseudomonadati</taxon>
        <taxon>Bacteroidota</taxon>
        <taxon>Cytophagia</taxon>
        <taxon>Cytophagales</taxon>
        <taxon>Hymenobacteraceae</taxon>
        <taxon>Pontibacter</taxon>
    </lineage>
</organism>
<feature type="domain" description="DDH" evidence="2">
    <location>
        <begin position="55"/>
        <end position="206"/>
    </location>
</feature>
<keyword evidence="1" id="KW-0812">Transmembrane</keyword>
<dbReference type="InterPro" id="IPR003156">
    <property type="entry name" value="DHHA1_dom"/>
</dbReference>
<feature type="transmembrane region" description="Helical" evidence="1">
    <location>
        <begin position="12"/>
        <end position="30"/>
    </location>
</feature>
<sequence>MYCRRHGGSKIGLLLLYTYFIQKFAPYILINQRIYLLSMHNINALKELLSEPKEVMITTHHKPDADALGSSLGLAGYLKKKGHHVTVITPSDYPSFLNWMQGNDDVMVYSEKNDALVQRIINEAQVIFCLDFNNLSRINEMGEYIRQAPGTKVLIDHHLQPEDFADLDFANTDAAATAEIVYDLIKAMGDGDMIDAGIGESLYAGIMTDTGSFRHPSTSKNVHLIIADLLNIGVRTSDIHRLIYDSSSELRLRFLGYALKDKLVVLREYNTAYISITADELKKYDSKTGDTEGLVNYALSIEGIVFAALIIDRREAVKMSFRSVGAFSANEFAREHFNGGGHKNAAGGMSLDSLEATVAKFESLLPAYKEKLQQATTR</sequence>
<dbReference type="PANTHER" id="PTHR47618">
    <property type="entry name" value="BIFUNCTIONAL OLIGORIBONUCLEASE AND PAP PHOSPHATASE NRNA"/>
    <property type="match status" value="1"/>
</dbReference>
<keyword evidence="1" id="KW-1133">Transmembrane helix</keyword>